<dbReference type="PROSITE" id="PS01031">
    <property type="entry name" value="SHSP"/>
    <property type="match status" value="1"/>
</dbReference>
<dbReference type="RefSeq" id="WP_091699147.1">
    <property type="nucleotide sequence ID" value="NZ_FOAK01000004.1"/>
</dbReference>
<dbReference type="PANTHER" id="PTHR11527">
    <property type="entry name" value="HEAT-SHOCK PROTEIN 20 FAMILY MEMBER"/>
    <property type="match status" value="1"/>
</dbReference>
<dbReference type="STRING" id="190974.SAMN05216439_1310"/>
<reference evidence="5 6" key="1">
    <citation type="submission" date="2016-10" db="EMBL/GenBank/DDBJ databases">
        <authorList>
            <person name="de Groot N.N."/>
        </authorList>
    </citation>
    <scope>NUCLEOTIDE SEQUENCE [LARGE SCALE GENOMIC DNA]</scope>
    <source>
        <strain evidence="5 6">DSM 11978</strain>
    </source>
</reference>
<feature type="domain" description="SHSP" evidence="4">
    <location>
        <begin position="80"/>
        <end position="193"/>
    </location>
</feature>
<evidence type="ECO:0000256" key="2">
    <source>
        <dbReference type="RuleBase" id="RU003616"/>
    </source>
</evidence>
<dbReference type="AlphaFoldDB" id="A0A1H7J137"/>
<dbReference type="EMBL" id="FOAK01000004">
    <property type="protein sequence ID" value="SEK68144.1"/>
    <property type="molecule type" value="Genomic_DNA"/>
</dbReference>
<protein>
    <submittedName>
        <fullName evidence="5">HSP20 family protein</fullName>
    </submittedName>
</protein>
<evidence type="ECO:0000259" key="4">
    <source>
        <dbReference type="PROSITE" id="PS01031"/>
    </source>
</evidence>
<evidence type="ECO:0000313" key="5">
    <source>
        <dbReference type="EMBL" id="SEK68144.1"/>
    </source>
</evidence>
<accession>A0A1H7J137</accession>
<feature type="compositionally biased region" description="Basic and acidic residues" evidence="3">
    <location>
        <begin position="11"/>
        <end position="38"/>
    </location>
</feature>
<sequence length="193" mass="22210">MVKSETIDAEFSEKKEKFDEKKEETKERINETKEKFDEKKEKGKTIADNVINDFYKSIDEFKDSIKNMQKTADQRYSEYKKSTVQTIDIDLVETKEMYFIKAAVPGVTKEDVSIEAGDNDLTIETTFKPYIEEFDEEEGAEVIVSAIKSGRCVKTVRFSNSIDIEKITAKFTNGIVKITIPKLIIPKHKVNVE</sequence>
<name>A0A1H7J137_9EURY</name>
<dbReference type="SUPFAM" id="SSF49764">
    <property type="entry name" value="HSP20-like chaperones"/>
    <property type="match status" value="1"/>
</dbReference>
<organism evidence="5 6">
    <name type="scientific">Methanobrevibacter gottschalkii</name>
    <dbReference type="NCBI Taxonomy" id="190974"/>
    <lineage>
        <taxon>Archaea</taxon>
        <taxon>Methanobacteriati</taxon>
        <taxon>Methanobacteriota</taxon>
        <taxon>Methanomada group</taxon>
        <taxon>Methanobacteria</taxon>
        <taxon>Methanobacteriales</taxon>
        <taxon>Methanobacteriaceae</taxon>
        <taxon>Methanobrevibacter</taxon>
    </lineage>
</organism>
<evidence type="ECO:0000313" key="6">
    <source>
        <dbReference type="Proteomes" id="UP000199506"/>
    </source>
</evidence>
<dbReference type="Gene3D" id="2.60.40.790">
    <property type="match status" value="1"/>
</dbReference>
<dbReference type="Proteomes" id="UP000199506">
    <property type="component" value="Unassembled WGS sequence"/>
</dbReference>
<evidence type="ECO:0000256" key="3">
    <source>
        <dbReference type="SAM" id="MobiDB-lite"/>
    </source>
</evidence>
<dbReference type="Pfam" id="PF00011">
    <property type="entry name" value="HSP20"/>
    <property type="match status" value="1"/>
</dbReference>
<comment type="similarity">
    <text evidence="1 2">Belongs to the small heat shock protein (HSP20) family.</text>
</comment>
<dbReference type="OrthoDB" id="198277at2157"/>
<feature type="region of interest" description="Disordered" evidence="3">
    <location>
        <begin position="1"/>
        <end position="38"/>
    </location>
</feature>
<dbReference type="InterPro" id="IPR031107">
    <property type="entry name" value="Small_HSP"/>
</dbReference>
<evidence type="ECO:0000256" key="1">
    <source>
        <dbReference type="PROSITE-ProRule" id="PRU00285"/>
    </source>
</evidence>
<dbReference type="InterPro" id="IPR002068">
    <property type="entry name" value="A-crystallin/Hsp20_dom"/>
</dbReference>
<dbReference type="CDD" id="cd06464">
    <property type="entry name" value="ACD_sHsps-like"/>
    <property type="match status" value="1"/>
</dbReference>
<dbReference type="InterPro" id="IPR008978">
    <property type="entry name" value="HSP20-like_chaperone"/>
</dbReference>
<gene>
    <name evidence="5" type="ORF">SAMN05216439_1310</name>
</gene>
<proteinExistence type="inferred from homology"/>